<dbReference type="GeneID" id="97544907"/>
<organism evidence="1 2">
    <name type="scientific">Vibrio nigripulchritudo SOn1</name>
    <dbReference type="NCBI Taxonomy" id="1238450"/>
    <lineage>
        <taxon>Bacteria</taxon>
        <taxon>Pseudomonadati</taxon>
        <taxon>Pseudomonadota</taxon>
        <taxon>Gammaproteobacteria</taxon>
        <taxon>Vibrionales</taxon>
        <taxon>Vibrionaceae</taxon>
        <taxon>Vibrio</taxon>
    </lineage>
</organism>
<gene>
    <name evidence="1" type="ORF">VIBNISOn1_30095</name>
</gene>
<dbReference type="EMBL" id="CAOF01000120">
    <property type="protein sequence ID" value="CCO47402.1"/>
    <property type="molecule type" value="Genomic_DNA"/>
</dbReference>
<evidence type="ECO:0008006" key="3">
    <source>
        <dbReference type="Google" id="ProtNLM"/>
    </source>
</evidence>
<dbReference type="SUPFAM" id="SSF102705">
    <property type="entry name" value="NIF3 (NGG1p interacting factor 3)-like"/>
    <property type="match status" value="1"/>
</dbReference>
<dbReference type="Proteomes" id="UP000018211">
    <property type="component" value="Unassembled WGS sequence"/>
</dbReference>
<dbReference type="PANTHER" id="PTHR41774">
    <property type="match status" value="1"/>
</dbReference>
<evidence type="ECO:0000313" key="2">
    <source>
        <dbReference type="Proteomes" id="UP000018211"/>
    </source>
</evidence>
<sequence length="108" mass="12044">MYKLEIFCQPDQKDKVLSTLHEAGVDKIGNYDHCWAIGSVTGSHRALLGSSPVFGAIGGVENYPLLKVEINVERQFVQGIVAQLKECLGWEEPLVNVLKLHNNEFDFS</sequence>
<comment type="caution">
    <text evidence="1">The sequence shown here is derived from an EMBL/GenBank/DDBJ whole genome shotgun (WGS) entry which is preliminary data.</text>
</comment>
<reference evidence="1 2" key="1">
    <citation type="journal article" date="2013" name="ISME J.">
        <title>Comparative genomics of pathogenic lineages of Vibrio nigripulchritudo identifies virulence-associated traits.</title>
        <authorList>
            <person name="Goudenege D."/>
            <person name="Labreuche Y."/>
            <person name="Krin E."/>
            <person name="Ansquer D."/>
            <person name="Mangenot S."/>
            <person name="Calteau A."/>
            <person name="Medigue C."/>
            <person name="Mazel D."/>
            <person name="Polz M.F."/>
            <person name="Le Roux F."/>
        </authorList>
    </citation>
    <scope>NUCLEOTIDE SEQUENCE [LARGE SCALE GENOMIC DNA]</scope>
    <source>
        <strain evidence="1 2">SOn1</strain>
    </source>
</reference>
<protein>
    <recommendedName>
        <fullName evidence="3">Cation tolerance protein CutA</fullName>
    </recommendedName>
</protein>
<proteinExistence type="predicted"/>
<dbReference type="InterPro" id="IPR015867">
    <property type="entry name" value="N-reg_PII/ATP_PRibTrfase_C"/>
</dbReference>
<evidence type="ECO:0000313" key="1">
    <source>
        <dbReference type="EMBL" id="CCO47402.1"/>
    </source>
</evidence>
<dbReference type="InterPro" id="IPR036069">
    <property type="entry name" value="DUF34/NIF3_sf"/>
</dbReference>
<dbReference type="AlphaFoldDB" id="A0AAV2VS04"/>
<accession>A0AAV2VS04</accession>
<dbReference type="PANTHER" id="PTHR41774:SF1">
    <property type="entry name" value="NGG1P INTERACTING FACTOR NIF3"/>
    <property type="match status" value="1"/>
</dbReference>
<name>A0AAV2VS04_9VIBR</name>
<dbReference type="Gene3D" id="3.30.70.120">
    <property type="match status" value="1"/>
</dbReference>
<dbReference type="RefSeq" id="WP_022595903.1">
    <property type="nucleotide sequence ID" value="NZ_LK391965.1"/>
</dbReference>